<dbReference type="Pfam" id="PF00582">
    <property type="entry name" value="Usp"/>
    <property type="match status" value="1"/>
</dbReference>
<keyword evidence="3" id="KW-1185">Reference proteome</keyword>
<gene>
    <name evidence="2" type="ORF">NK718_08795</name>
</gene>
<dbReference type="Gene3D" id="3.40.50.620">
    <property type="entry name" value="HUPs"/>
    <property type="match status" value="1"/>
</dbReference>
<evidence type="ECO:0000259" key="1">
    <source>
        <dbReference type="Pfam" id="PF00582"/>
    </source>
</evidence>
<dbReference type="RefSeq" id="WP_254740717.1">
    <property type="nucleotide sequence ID" value="NZ_JANCLU010000007.1"/>
</dbReference>
<protein>
    <submittedName>
        <fullName evidence="2">Universal stress protein</fullName>
    </submittedName>
</protein>
<comment type="caution">
    <text evidence="2">The sequence shown here is derived from an EMBL/GenBank/DDBJ whole genome shotgun (WGS) entry which is preliminary data.</text>
</comment>
<organism evidence="2 3">
    <name type="scientific">Alsobacter ponti</name>
    <dbReference type="NCBI Taxonomy" id="2962936"/>
    <lineage>
        <taxon>Bacteria</taxon>
        <taxon>Pseudomonadati</taxon>
        <taxon>Pseudomonadota</taxon>
        <taxon>Alphaproteobacteria</taxon>
        <taxon>Hyphomicrobiales</taxon>
        <taxon>Alsobacteraceae</taxon>
        <taxon>Alsobacter</taxon>
    </lineage>
</organism>
<evidence type="ECO:0000313" key="3">
    <source>
        <dbReference type="Proteomes" id="UP001205890"/>
    </source>
</evidence>
<dbReference type="SUPFAM" id="SSF52402">
    <property type="entry name" value="Adenine nucleotide alpha hydrolases-like"/>
    <property type="match status" value="1"/>
</dbReference>
<dbReference type="InterPro" id="IPR014729">
    <property type="entry name" value="Rossmann-like_a/b/a_fold"/>
</dbReference>
<dbReference type="InterPro" id="IPR006016">
    <property type="entry name" value="UspA"/>
</dbReference>
<proteinExistence type="predicted"/>
<sequence>MTGKPRRSYETGHRPKFLVVVDETPECDKALYFAARRAGRVGADLLMLWVISPPDYQHWLGVGELMKAEAEAEANAHLEKAARRARDVAAIEPQRAIRTGPRAEEIVRLIEEDEDISLLVLAAGSGSEGPGPLVSYTMKVAASFPVPIAIVPGQLGDREIDALA</sequence>
<feature type="domain" description="UspA" evidence="1">
    <location>
        <begin position="16"/>
        <end position="152"/>
    </location>
</feature>
<evidence type="ECO:0000313" key="2">
    <source>
        <dbReference type="EMBL" id="MCP8938608.1"/>
    </source>
</evidence>
<name>A0ABT1LC30_9HYPH</name>
<reference evidence="2 3" key="1">
    <citation type="submission" date="2022-07" db="EMBL/GenBank/DDBJ databases">
        <authorList>
            <person name="Li W.-J."/>
            <person name="Deng Q.-Q."/>
        </authorList>
    </citation>
    <scope>NUCLEOTIDE SEQUENCE [LARGE SCALE GENOMIC DNA]</scope>
    <source>
        <strain evidence="2 3">SYSU M60028</strain>
    </source>
</reference>
<dbReference type="CDD" id="cd00293">
    <property type="entry name" value="USP-like"/>
    <property type="match status" value="1"/>
</dbReference>
<dbReference type="EMBL" id="JANCLU010000007">
    <property type="protein sequence ID" value="MCP8938608.1"/>
    <property type="molecule type" value="Genomic_DNA"/>
</dbReference>
<dbReference type="Proteomes" id="UP001205890">
    <property type="component" value="Unassembled WGS sequence"/>
</dbReference>
<accession>A0ABT1LC30</accession>